<dbReference type="PATRIC" id="fig|1727163.4.peg.3066"/>
<evidence type="ECO:0000313" key="2">
    <source>
        <dbReference type="EMBL" id="AMQ57678.1"/>
    </source>
</evidence>
<protein>
    <submittedName>
        <fullName evidence="2">Uncharacterized protein</fullName>
    </submittedName>
</protein>
<dbReference type="STRING" id="1727163.AO498_14595"/>
<keyword evidence="1" id="KW-0812">Transmembrane</keyword>
<dbReference type="KEGG" id="alm:AO498_14595"/>
<dbReference type="Proteomes" id="UP000073816">
    <property type="component" value="Chromosome"/>
</dbReference>
<dbReference type="EMBL" id="CP012836">
    <property type="protein sequence ID" value="AMQ57678.1"/>
    <property type="molecule type" value="Genomic_DNA"/>
</dbReference>
<name>A0A142ERC3_9BACT</name>
<feature type="transmembrane region" description="Helical" evidence="1">
    <location>
        <begin position="193"/>
        <end position="212"/>
    </location>
</feature>
<keyword evidence="1" id="KW-0472">Membrane</keyword>
<evidence type="ECO:0000313" key="3">
    <source>
        <dbReference type="Proteomes" id="UP000073816"/>
    </source>
</evidence>
<dbReference type="OrthoDB" id="662673at2"/>
<dbReference type="RefSeq" id="WP_067549271.1">
    <property type="nucleotide sequence ID" value="NZ_CP012836.1"/>
</dbReference>
<feature type="transmembrane region" description="Helical" evidence="1">
    <location>
        <begin position="86"/>
        <end position="105"/>
    </location>
</feature>
<sequence length="232" mass="26949">MNLSTDQITTLKKLISFKGYEEIDVQYEILDHVACRIEVLMDENPKLTLDEAFRKAHSEFGIFGFADLADSYRESIRKKFWSRYWASLRSFLTSYRVVYLFLLGWTFHWMSQNFTLFGEKVTAPGWGVIGLMVAVVFFFIYYHRIGKNFKGYATFKHGLSFFTGFQLILQVSVHGTKYLIGEEIPTTLSFQGVMAWITISAMSIVWISMFLLPRVIQEAVDETQKLKAIYEA</sequence>
<reference evidence="2 3" key="2">
    <citation type="journal article" date="2016" name="Genome Announc.">
        <title>Complete Genome Sequence of Algoriphagus sp. Strain M8-2, Isolated from a Brackish Lake.</title>
        <authorList>
            <person name="Muraguchi Y."/>
            <person name="Kushimoto K."/>
            <person name="Ohtsubo Y."/>
            <person name="Suzuki T."/>
            <person name="Dohra H."/>
            <person name="Kimbara K."/>
            <person name="Shintani M."/>
        </authorList>
    </citation>
    <scope>NUCLEOTIDE SEQUENCE [LARGE SCALE GENOMIC DNA]</scope>
    <source>
        <strain evidence="2 3">M8-2</strain>
    </source>
</reference>
<accession>A0A142ERC3</accession>
<keyword evidence="3" id="KW-1185">Reference proteome</keyword>
<feature type="transmembrane region" description="Helical" evidence="1">
    <location>
        <begin position="154"/>
        <end position="173"/>
    </location>
</feature>
<dbReference type="AlphaFoldDB" id="A0A142ERC3"/>
<gene>
    <name evidence="2" type="ORF">AO498_14595</name>
</gene>
<reference evidence="3" key="1">
    <citation type="submission" date="2015-09" db="EMBL/GenBank/DDBJ databases">
        <title>Complete sequence of Algoriphagus sp. M8-2.</title>
        <authorList>
            <person name="Shintani M."/>
        </authorList>
    </citation>
    <scope>NUCLEOTIDE SEQUENCE [LARGE SCALE GENOMIC DNA]</scope>
    <source>
        <strain evidence="3">M8-2</strain>
    </source>
</reference>
<feature type="transmembrane region" description="Helical" evidence="1">
    <location>
        <begin position="125"/>
        <end position="142"/>
    </location>
</feature>
<keyword evidence="1" id="KW-1133">Transmembrane helix</keyword>
<organism evidence="2 3">
    <name type="scientific">Algoriphagus sanaruensis</name>
    <dbReference type="NCBI Taxonomy" id="1727163"/>
    <lineage>
        <taxon>Bacteria</taxon>
        <taxon>Pseudomonadati</taxon>
        <taxon>Bacteroidota</taxon>
        <taxon>Cytophagia</taxon>
        <taxon>Cytophagales</taxon>
        <taxon>Cyclobacteriaceae</taxon>
        <taxon>Algoriphagus</taxon>
    </lineage>
</organism>
<proteinExistence type="predicted"/>
<evidence type="ECO:0000256" key="1">
    <source>
        <dbReference type="SAM" id="Phobius"/>
    </source>
</evidence>